<dbReference type="EMBL" id="KV784355">
    <property type="protein sequence ID" value="OEU19712.1"/>
    <property type="molecule type" value="Genomic_DNA"/>
</dbReference>
<feature type="domain" description="DNA2/NAM7 helicase-like C-terminal" evidence="2">
    <location>
        <begin position="678"/>
        <end position="900"/>
    </location>
</feature>
<dbReference type="CDD" id="cd18808">
    <property type="entry name" value="SF1_C_Upf1"/>
    <property type="match status" value="1"/>
</dbReference>
<dbReference type="GO" id="GO:0016787">
    <property type="term" value="F:hydrolase activity"/>
    <property type="evidence" value="ECO:0007669"/>
    <property type="project" value="UniProtKB-KW"/>
</dbReference>
<proteinExistence type="predicted"/>
<dbReference type="GO" id="GO:0043186">
    <property type="term" value="C:P granule"/>
    <property type="evidence" value="ECO:0007669"/>
    <property type="project" value="TreeGrafter"/>
</dbReference>
<evidence type="ECO:0000259" key="2">
    <source>
        <dbReference type="Pfam" id="PF13087"/>
    </source>
</evidence>
<evidence type="ECO:0000259" key="1">
    <source>
        <dbReference type="Pfam" id="PF13086"/>
    </source>
</evidence>
<dbReference type="PANTHER" id="PTHR10887:SF322">
    <property type="entry name" value="HELICASE MOV-10"/>
    <property type="match status" value="1"/>
</dbReference>
<feature type="domain" description="DNA2/NAM7 helicase helicase" evidence="1">
    <location>
        <begin position="577"/>
        <end position="628"/>
    </location>
</feature>
<reference evidence="3 4" key="1">
    <citation type="submission" date="2016-09" db="EMBL/GenBank/DDBJ databases">
        <title>Extensive genetic diversity and differential bi-allelic expression allows diatom success in the polar Southern Ocean.</title>
        <authorList>
            <consortium name="DOE Joint Genome Institute"/>
            <person name="Mock T."/>
            <person name="Otillar R.P."/>
            <person name="Strauss J."/>
            <person name="Dupont C."/>
            <person name="Frickenhaus S."/>
            <person name="Maumus F."/>
            <person name="Mcmullan M."/>
            <person name="Sanges R."/>
            <person name="Schmutz J."/>
            <person name="Toseland A."/>
            <person name="Valas R."/>
            <person name="Veluchamy A."/>
            <person name="Ward B.J."/>
            <person name="Allen A."/>
            <person name="Barry K."/>
            <person name="Falciatore A."/>
            <person name="Ferrante M."/>
            <person name="Fortunato A.E."/>
            <person name="Gloeckner G."/>
            <person name="Gruber A."/>
            <person name="Hipkin R."/>
            <person name="Janech M."/>
            <person name="Kroth P."/>
            <person name="Leese F."/>
            <person name="Lindquist E."/>
            <person name="Lyon B.R."/>
            <person name="Martin J."/>
            <person name="Mayer C."/>
            <person name="Parker M."/>
            <person name="Quesneville H."/>
            <person name="Raymond J."/>
            <person name="Uhlig C."/>
            <person name="Valentin K.U."/>
            <person name="Worden A.Z."/>
            <person name="Armbrust E.V."/>
            <person name="Bowler C."/>
            <person name="Green B."/>
            <person name="Moulton V."/>
            <person name="Van Oosterhout C."/>
            <person name="Grigoriev I."/>
        </authorList>
    </citation>
    <scope>NUCLEOTIDE SEQUENCE [LARGE SCALE GENOMIC DNA]</scope>
    <source>
        <strain evidence="3 4">CCMP1102</strain>
    </source>
</reference>
<dbReference type="FunCoup" id="A0A1E7FNG9">
    <property type="interactions" value="27"/>
</dbReference>
<dbReference type="GO" id="GO:0004386">
    <property type="term" value="F:helicase activity"/>
    <property type="evidence" value="ECO:0007669"/>
    <property type="project" value="InterPro"/>
</dbReference>
<dbReference type="GO" id="GO:0035194">
    <property type="term" value="P:regulatory ncRNA-mediated post-transcriptional gene silencing"/>
    <property type="evidence" value="ECO:0007669"/>
    <property type="project" value="TreeGrafter"/>
</dbReference>
<dbReference type="GO" id="GO:0005829">
    <property type="term" value="C:cytosol"/>
    <property type="evidence" value="ECO:0007669"/>
    <property type="project" value="TreeGrafter"/>
</dbReference>
<dbReference type="InterPro" id="IPR047187">
    <property type="entry name" value="SF1_C_Upf1"/>
</dbReference>
<dbReference type="PANTHER" id="PTHR10887">
    <property type="entry name" value="DNA2/NAM7 HELICASE FAMILY"/>
    <property type="match status" value="1"/>
</dbReference>
<feature type="domain" description="DNA2/NAM7 helicase helicase" evidence="1">
    <location>
        <begin position="358"/>
        <end position="457"/>
    </location>
</feature>
<evidence type="ECO:0000313" key="3">
    <source>
        <dbReference type="EMBL" id="OEU19712.1"/>
    </source>
</evidence>
<keyword evidence="3" id="KW-0378">Hydrolase</keyword>
<protein>
    <submittedName>
        <fullName evidence="3">p-loop containing nucleoside triphosphate hydrolase protein</fullName>
    </submittedName>
</protein>
<dbReference type="Proteomes" id="UP000095751">
    <property type="component" value="Unassembled WGS sequence"/>
</dbReference>
<dbReference type="InterPro" id="IPR041679">
    <property type="entry name" value="DNA2/NAM7-like_C"/>
</dbReference>
<evidence type="ECO:0000313" key="4">
    <source>
        <dbReference type="Proteomes" id="UP000095751"/>
    </source>
</evidence>
<dbReference type="OrthoDB" id="6513042at2759"/>
<organism evidence="3 4">
    <name type="scientific">Fragilariopsis cylindrus CCMP1102</name>
    <dbReference type="NCBI Taxonomy" id="635003"/>
    <lineage>
        <taxon>Eukaryota</taxon>
        <taxon>Sar</taxon>
        <taxon>Stramenopiles</taxon>
        <taxon>Ochrophyta</taxon>
        <taxon>Bacillariophyta</taxon>
        <taxon>Bacillariophyceae</taxon>
        <taxon>Bacillariophycidae</taxon>
        <taxon>Bacillariales</taxon>
        <taxon>Bacillariaceae</taxon>
        <taxon>Fragilariopsis</taxon>
    </lineage>
</organism>
<dbReference type="Pfam" id="PF13086">
    <property type="entry name" value="AAA_11"/>
    <property type="match status" value="2"/>
</dbReference>
<dbReference type="InParanoid" id="A0A1E7FNG9"/>
<name>A0A1E7FNG9_9STRA</name>
<dbReference type="InterPro" id="IPR041677">
    <property type="entry name" value="DNA2/NAM7_AAA_11"/>
</dbReference>
<sequence>MVSTIIPTKPSPSMENEIRRVFYSLVGGNSNTSNEIKINQEAAVGGGTRCATSYNVAGGGAGAAIIYKQHNDQNMSHFFSCQCKKKQRCTDCPKPIKTTREAAFANDQAQKRRLLSSIPSIDRDMVGLTDETDGTTQHYIAIFRELLQVEYAETLRLYEQAYNQYKAELSIPKALSTDHGKRNQGVAEIKVMGIADGRPSLRPGDKALLRPHGLVSIPMKIQSGDNNYNPYNNNNPNNFGSQQAMYLHPKPQYVEVDARVLSVTRGNHTRKNKEHRKDHVFMSWVEDKFLDKQLRNRKYNVQFVPSSETHETCLTALSWLRSIDPAVARDLLFPSLSPKLPPPPAVDENIGDESEYEQLNANQARFVQMVTTRTAYPTKERLRPPMILTGPAGTGKTKALLATILQILHQGWQQQKRDQLHNNPDGITPRILICTPSHTASDVITQRLTKLLLVKEQDENGINKSDIETLEYQQKQMRNVVFRLYDSTRAVDSVPVQILPYTRQGGDGNFVLPTTHDLLQFSVIVCTCEDAHLLFLAGFTNSSLRRRRNCLQKDAEQRLRLSGLELRGTIEGANNPHFTHLFIDEAAQATEPESLIPMSVVVDDHPDATKVEIALCGDPRQLGPSIYSPDALEGLQRSLLERLLRLPVDTYGGGREHLMGPLQVDSCMTLDDMIEYSFQKIDYRQHLSVFLNLSYRGHPSFLLMPSKLFYFDKLKSSTAHHQIMNGQSSDIEDNIWIRSTRQVESLSENAFPESLTSKQMDWPMVFHGVIGKCTSMAIESFFGSNCWCNHAEAEVVVQIIVQVIQAGVSSASIGVMAAFRAQVVLIRKMLRNKDLGNVNVGMVEDYQSNERDVIILSLTRSNKELLNADVNSGEGLLHQPKRMNVALTRAENLLVVVGNPNIMKDDITWKEWLEFCRSNGLWYGDTGG</sequence>
<dbReference type="Pfam" id="PF13087">
    <property type="entry name" value="AAA_12"/>
    <property type="match status" value="1"/>
</dbReference>
<dbReference type="Gene3D" id="3.40.50.300">
    <property type="entry name" value="P-loop containing nucleotide triphosphate hydrolases"/>
    <property type="match status" value="2"/>
</dbReference>
<gene>
    <name evidence="3" type="ORF">FRACYDRAFT_235768</name>
</gene>
<accession>A0A1E7FNG9</accession>
<dbReference type="KEGG" id="fcy:FRACYDRAFT_235768"/>
<dbReference type="InterPro" id="IPR027417">
    <property type="entry name" value="P-loop_NTPase"/>
</dbReference>
<keyword evidence="4" id="KW-1185">Reference proteome</keyword>
<dbReference type="AlphaFoldDB" id="A0A1E7FNG9"/>
<dbReference type="InterPro" id="IPR045055">
    <property type="entry name" value="DNA2/NAM7-like"/>
</dbReference>
<dbReference type="SUPFAM" id="SSF52540">
    <property type="entry name" value="P-loop containing nucleoside triphosphate hydrolases"/>
    <property type="match status" value="1"/>
</dbReference>